<proteinExistence type="predicted"/>
<dbReference type="EMBL" id="QBKR01000017">
    <property type="protein sequence ID" value="PTX58331.1"/>
    <property type="molecule type" value="Genomic_DNA"/>
</dbReference>
<evidence type="ECO:0000313" key="2">
    <source>
        <dbReference type="Proteomes" id="UP000244240"/>
    </source>
</evidence>
<name>A0A2T6BQG6_9BACL</name>
<gene>
    <name evidence="1" type="ORF">C8P63_11779</name>
</gene>
<dbReference type="AlphaFoldDB" id="A0A2T6BQG6"/>
<keyword evidence="2" id="KW-1185">Reference proteome</keyword>
<dbReference type="OrthoDB" id="2404998at2"/>
<reference evidence="1 2" key="1">
    <citation type="submission" date="2018-04" db="EMBL/GenBank/DDBJ databases">
        <title>Genomic Encyclopedia of Archaeal and Bacterial Type Strains, Phase II (KMG-II): from individual species to whole genera.</title>
        <authorList>
            <person name="Goeker M."/>
        </authorList>
    </citation>
    <scope>NUCLEOTIDE SEQUENCE [LARGE SCALE GENOMIC DNA]</scope>
    <source>
        <strain evidence="1 2">DSM 45787</strain>
    </source>
</reference>
<dbReference type="Proteomes" id="UP000244240">
    <property type="component" value="Unassembled WGS sequence"/>
</dbReference>
<sequence length="121" mass="13724">MNDVILITGKVKYQINLDPSVWIFDDRRFEMEERFPGVDGLGMELGPFLENAAPEADAQKLIIHRRNKDQVSLSLEEARSAVLQFAREGKPIRPDGPALLYLSDGSNKEHPVDFIEKMEVV</sequence>
<comment type="caution">
    <text evidence="1">The sequence shown here is derived from an EMBL/GenBank/DDBJ whole genome shotgun (WGS) entry which is preliminary data.</text>
</comment>
<evidence type="ECO:0000313" key="1">
    <source>
        <dbReference type="EMBL" id="PTX58331.1"/>
    </source>
</evidence>
<accession>A0A2T6BQG6</accession>
<organism evidence="1 2">
    <name type="scientific">Melghirimyces profundicolus</name>
    <dbReference type="NCBI Taxonomy" id="1242148"/>
    <lineage>
        <taxon>Bacteria</taxon>
        <taxon>Bacillati</taxon>
        <taxon>Bacillota</taxon>
        <taxon>Bacilli</taxon>
        <taxon>Bacillales</taxon>
        <taxon>Thermoactinomycetaceae</taxon>
        <taxon>Melghirimyces</taxon>
    </lineage>
</organism>
<dbReference type="RefSeq" id="WP_108024683.1">
    <property type="nucleotide sequence ID" value="NZ_QBKR01000017.1"/>
</dbReference>
<protein>
    <submittedName>
        <fullName evidence="1">Uncharacterized protein</fullName>
    </submittedName>
</protein>